<dbReference type="InterPro" id="IPR004552">
    <property type="entry name" value="AGP_acyltrans"/>
</dbReference>
<evidence type="ECO:0000259" key="8">
    <source>
        <dbReference type="SMART" id="SM00563"/>
    </source>
</evidence>
<evidence type="ECO:0000256" key="1">
    <source>
        <dbReference type="ARBA" id="ARBA00005189"/>
    </source>
</evidence>
<evidence type="ECO:0000256" key="3">
    <source>
        <dbReference type="ARBA" id="ARBA00022516"/>
    </source>
</evidence>
<dbReference type="NCBIfam" id="TIGR00530">
    <property type="entry name" value="AGP_acyltrn"/>
    <property type="match status" value="1"/>
</dbReference>
<dbReference type="GO" id="GO:0016020">
    <property type="term" value="C:membrane"/>
    <property type="evidence" value="ECO:0007669"/>
    <property type="project" value="InterPro"/>
</dbReference>
<comment type="caution">
    <text evidence="9">The sequence shown here is derived from an EMBL/GenBank/DDBJ whole genome shotgun (WGS) entry which is preliminary data.</text>
</comment>
<dbReference type="CDD" id="cd07989">
    <property type="entry name" value="LPLAT_AGPAT-like"/>
    <property type="match status" value="1"/>
</dbReference>
<dbReference type="Pfam" id="PF01553">
    <property type="entry name" value="Acyltransferase"/>
    <property type="match status" value="1"/>
</dbReference>
<dbReference type="AlphaFoldDB" id="A0A6N7XMQ1"/>
<proteinExistence type="inferred from homology"/>
<dbReference type="RefSeq" id="WP_154554403.1">
    <property type="nucleotide sequence ID" value="NZ_JAQXUZ010000020.1"/>
</dbReference>
<keyword evidence="10" id="KW-1185">Reference proteome</keyword>
<keyword evidence="6 7" id="KW-0012">Acyltransferase</keyword>
<comment type="catalytic activity">
    <reaction evidence="7">
        <text>a 1-acyl-sn-glycero-3-phosphate + an acyl-CoA = a 1,2-diacyl-sn-glycero-3-phosphate + CoA</text>
        <dbReference type="Rhea" id="RHEA:19709"/>
        <dbReference type="ChEBI" id="CHEBI:57287"/>
        <dbReference type="ChEBI" id="CHEBI:57970"/>
        <dbReference type="ChEBI" id="CHEBI:58342"/>
        <dbReference type="ChEBI" id="CHEBI:58608"/>
        <dbReference type="EC" id="2.3.1.51"/>
    </reaction>
</comment>
<dbReference type="Proteomes" id="UP000469424">
    <property type="component" value="Unassembled WGS sequence"/>
</dbReference>
<comment type="similarity">
    <text evidence="2 7">Belongs to the 1-acyl-sn-glycerol-3-phosphate acyltransferase family.</text>
</comment>
<dbReference type="SUPFAM" id="SSF69593">
    <property type="entry name" value="Glycerol-3-phosphate (1)-acyltransferase"/>
    <property type="match status" value="1"/>
</dbReference>
<comment type="domain">
    <text evidence="7">The HXXXXD motif is essential for acyltransferase activity and may constitute the binding site for the phosphate moiety of the glycerol-3-phosphate.</text>
</comment>
<keyword evidence="7" id="KW-0594">Phospholipid biosynthesis</keyword>
<organism evidence="9 10">
    <name type="scientific">Mogibacterium kristiansenii</name>
    <dbReference type="NCBI Taxonomy" id="2606708"/>
    <lineage>
        <taxon>Bacteria</taxon>
        <taxon>Bacillati</taxon>
        <taxon>Bacillota</taxon>
        <taxon>Clostridia</taxon>
        <taxon>Peptostreptococcales</taxon>
        <taxon>Anaerovoracaceae</taxon>
        <taxon>Mogibacterium</taxon>
    </lineage>
</organism>
<dbReference type="EC" id="2.3.1.51" evidence="7"/>
<dbReference type="InterPro" id="IPR002123">
    <property type="entry name" value="Plipid/glycerol_acylTrfase"/>
</dbReference>
<keyword evidence="5 7" id="KW-0443">Lipid metabolism</keyword>
<dbReference type="GO" id="GO:0003841">
    <property type="term" value="F:1-acylglycerol-3-phosphate O-acyltransferase activity"/>
    <property type="evidence" value="ECO:0007669"/>
    <property type="project" value="UniProtKB-UniRule"/>
</dbReference>
<dbReference type="GO" id="GO:0006654">
    <property type="term" value="P:phosphatidic acid biosynthetic process"/>
    <property type="evidence" value="ECO:0007669"/>
    <property type="project" value="TreeGrafter"/>
</dbReference>
<evidence type="ECO:0000256" key="2">
    <source>
        <dbReference type="ARBA" id="ARBA00008655"/>
    </source>
</evidence>
<protein>
    <recommendedName>
        <fullName evidence="7">1-acyl-sn-glycerol-3-phosphate acyltransferase</fullName>
        <ecNumber evidence="7">2.3.1.51</ecNumber>
    </recommendedName>
</protein>
<evidence type="ECO:0000313" key="10">
    <source>
        <dbReference type="Proteomes" id="UP000469424"/>
    </source>
</evidence>
<evidence type="ECO:0000313" key="9">
    <source>
        <dbReference type="EMBL" id="MST70841.1"/>
    </source>
</evidence>
<evidence type="ECO:0000256" key="7">
    <source>
        <dbReference type="RuleBase" id="RU361267"/>
    </source>
</evidence>
<keyword evidence="3 7" id="KW-0444">Lipid biosynthesis</keyword>
<dbReference type="PANTHER" id="PTHR10434:SF64">
    <property type="entry name" value="1-ACYL-SN-GLYCEROL-3-PHOSPHATE ACYLTRANSFERASE-RELATED"/>
    <property type="match status" value="1"/>
</dbReference>
<keyword evidence="4 7" id="KW-0808">Transferase</keyword>
<evidence type="ECO:0000256" key="6">
    <source>
        <dbReference type="ARBA" id="ARBA00023315"/>
    </source>
</evidence>
<gene>
    <name evidence="9" type="ORF">FYJ65_05740</name>
</gene>
<evidence type="ECO:0000256" key="5">
    <source>
        <dbReference type="ARBA" id="ARBA00023098"/>
    </source>
</evidence>
<evidence type="ECO:0000256" key="4">
    <source>
        <dbReference type="ARBA" id="ARBA00022679"/>
    </source>
</evidence>
<keyword evidence="7" id="KW-1208">Phospholipid metabolism</keyword>
<dbReference type="PANTHER" id="PTHR10434">
    <property type="entry name" value="1-ACYL-SN-GLYCEROL-3-PHOSPHATE ACYLTRANSFERASE"/>
    <property type="match status" value="1"/>
</dbReference>
<accession>A0A6N7XMQ1</accession>
<name>A0A6N7XMQ1_9FIRM</name>
<dbReference type="SMART" id="SM00563">
    <property type="entry name" value="PlsC"/>
    <property type="match status" value="1"/>
</dbReference>
<feature type="domain" description="Phospholipid/glycerol acyltransferase" evidence="8">
    <location>
        <begin position="77"/>
        <end position="192"/>
    </location>
</feature>
<sequence>MMNPFKSIPAGLAILSEINRFNKMAPQFEALRKEGKFEEERALILEGTGRFADTVSRKIGITFDIHGEENIPDHGPMLIVANHQSYADILAMIYVIRKFQIGFIAKSEFTGFKPLAKAINYTRSLFLKRGDARAAIQTLNEAATLMKEGFSLVIFPEGTRSQCSEMGEFKAGSFKFAQKAKVPILPITLEGGYHFWEEKGTVQPCTVHVKIHPLVHFEEMDRKTQNNAHVEIENTIREGLKEFV</sequence>
<comment type="pathway">
    <text evidence="1">Lipid metabolism.</text>
</comment>
<reference evidence="9 10" key="1">
    <citation type="submission" date="2019-08" db="EMBL/GenBank/DDBJ databases">
        <title>In-depth cultivation of the pig gut microbiome towards novel bacterial diversity and tailored functional studies.</title>
        <authorList>
            <person name="Wylensek D."/>
            <person name="Hitch T.C.A."/>
            <person name="Clavel T."/>
        </authorList>
    </citation>
    <scope>NUCLEOTIDE SEQUENCE [LARGE SCALE GENOMIC DNA]</scope>
    <source>
        <strain evidence="9 10">WCA-MUC-591-APC-4B</strain>
    </source>
</reference>
<dbReference type="EMBL" id="VUNA01000009">
    <property type="protein sequence ID" value="MST70841.1"/>
    <property type="molecule type" value="Genomic_DNA"/>
</dbReference>